<dbReference type="EMBL" id="QNUL01000024">
    <property type="protein sequence ID" value="REA57881.1"/>
    <property type="molecule type" value="Genomic_DNA"/>
</dbReference>
<proteinExistence type="predicted"/>
<feature type="signal peptide" evidence="1">
    <location>
        <begin position="1"/>
        <end position="21"/>
    </location>
</feature>
<evidence type="ECO:0000313" key="2">
    <source>
        <dbReference type="EMBL" id="REA57881.1"/>
    </source>
</evidence>
<protein>
    <submittedName>
        <fullName evidence="2">Uncharacterized protein</fullName>
    </submittedName>
</protein>
<keyword evidence="1" id="KW-0732">Signal</keyword>
<evidence type="ECO:0000256" key="1">
    <source>
        <dbReference type="SAM" id="SignalP"/>
    </source>
</evidence>
<accession>A0A3D8Y6Z5</accession>
<dbReference type="Proteomes" id="UP000256373">
    <property type="component" value="Unassembled WGS sequence"/>
</dbReference>
<keyword evidence="3" id="KW-1185">Reference proteome</keyword>
<dbReference type="AlphaFoldDB" id="A0A3D8Y6Z5"/>
<comment type="caution">
    <text evidence="2">The sequence shown here is derived from an EMBL/GenBank/DDBJ whole genome shotgun (WGS) entry which is preliminary data.</text>
</comment>
<evidence type="ECO:0000313" key="3">
    <source>
        <dbReference type="Proteomes" id="UP000256373"/>
    </source>
</evidence>
<feature type="chain" id="PRO_5017695835" evidence="1">
    <location>
        <begin position="22"/>
        <end position="137"/>
    </location>
</feature>
<dbReference type="RefSeq" id="WP_115833180.1">
    <property type="nucleotide sequence ID" value="NZ_QNUL01000024.1"/>
</dbReference>
<reference evidence="2 3" key="1">
    <citation type="submission" date="2018-07" db="EMBL/GenBank/DDBJ databases">
        <title>Dyadobacter roseus sp. nov., isolated from rose rhizosphere soil.</title>
        <authorList>
            <person name="Chen L."/>
        </authorList>
    </citation>
    <scope>NUCLEOTIDE SEQUENCE [LARGE SCALE GENOMIC DNA]</scope>
    <source>
        <strain evidence="2 3">RS19</strain>
    </source>
</reference>
<name>A0A3D8Y6Z5_9BACT</name>
<sequence>MKKSIIAIAALAVFTVTNSFSQAYKSNGHDGPVYVTSSRTTTNVTDMELRELDRIVSLTRNQEKEIAKIKDYYARVSKNAKKSQTWASVNRLDEQERHDILEVLSSAQLKKLNSYQYAVKDNSKNRVNVRNRPNSRG</sequence>
<organism evidence="2 3">
    <name type="scientific">Dyadobacter luteus</name>
    <dbReference type="NCBI Taxonomy" id="2259619"/>
    <lineage>
        <taxon>Bacteria</taxon>
        <taxon>Pseudomonadati</taxon>
        <taxon>Bacteroidota</taxon>
        <taxon>Cytophagia</taxon>
        <taxon>Cytophagales</taxon>
        <taxon>Spirosomataceae</taxon>
        <taxon>Dyadobacter</taxon>
    </lineage>
</organism>
<gene>
    <name evidence="2" type="ORF">DSL64_22420</name>
</gene>